<evidence type="ECO:0000313" key="2">
    <source>
        <dbReference type="EMBL" id="KAH7576291.1"/>
    </source>
</evidence>
<keyword evidence="1" id="KW-0812">Transmembrane</keyword>
<organism evidence="2 3">
    <name type="scientific">Xanthoceras sorbifolium</name>
    <dbReference type="NCBI Taxonomy" id="99658"/>
    <lineage>
        <taxon>Eukaryota</taxon>
        <taxon>Viridiplantae</taxon>
        <taxon>Streptophyta</taxon>
        <taxon>Embryophyta</taxon>
        <taxon>Tracheophyta</taxon>
        <taxon>Spermatophyta</taxon>
        <taxon>Magnoliopsida</taxon>
        <taxon>eudicotyledons</taxon>
        <taxon>Gunneridae</taxon>
        <taxon>Pentapetalae</taxon>
        <taxon>rosids</taxon>
        <taxon>malvids</taxon>
        <taxon>Sapindales</taxon>
        <taxon>Sapindaceae</taxon>
        <taxon>Xanthoceroideae</taxon>
        <taxon>Xanthoceras</taxon>
    </lineage>
</organism>
<evidence type="ECO:0000256" key="1">
    <source>
        <dbReference type="SAM" id="Phobius"/>
    </source>
</evidence>
<accession>A0ABQ8IHY4</accession>
<dbReference type="InterPro" id="IPR053258">
    <property type="entry name" value="Ca-permeable_cation_channel"/>
</dbReference>
<evidence type="ECO:0000313" key="3">
    <source>
        <dbReference type="Proteomes" id="UP000827721"/>
    </source>
</evidence>
<name>A0ABQ8IHY4_9ROSI</name>
<dbReference type="PANTHER" id="PTHR34115:SF6">
    <property type="entry name" value="PROTEIN, PUTATIVE-RELATED"/>
    <property type="match status" value="1"/>
</dbReference>
<proteinExistence type="predicted"/>
<feature type="transmembrane region" description="Helical" evidence="1">
    <location>
        <begin position="97"/>
        <end position="117"/>
    </location>
</feature>
<feature type="transmembrane region" description="Helical" evidence="1">
    <location>
        <begin position="193"/>
        <end position="215"/>
    </location>
</feature>
<keyword evidence="1" id="KW-0472">Membrane</keyword>
<feature type="transmembrane region" description="Helical" evidence="1">
    <location>
        <begin position="129"/>
        <end position="151"/>
    </location>
</feature>
<keyword evidence="3" id="KW-1185">Reference proteome</keyword>
<dbReference type="Proteomes" id="UP000827721">
    <property type="component" value="Unassembled WGS sequence"/>
</dbReference>
<gene>
    <name evidence="2" type="ORF">JRO89_XS01G0028100</name>
</gene>
<protein>
    <submittedName>
        <fullName evidence="2">Uncharacterized protein</fullName>
    </submittedName>
</protein>
<keyword evidence="1" id="KW-1133">Transmembrane helix</keyword>
<feature type="transmembrane region" description="Helical" evidence="1">
    <location>
        <begin position="67"/>
        <end position="85"/>
    </location>
</feature>
<dbReference type="PANTHER" id="PTHR34115">
    <property type="entry name" value="PROTEIN, PUTATIVE-RELATED"/>
    <property type="match status" value="1"/>
</dbReference>
<sequence>MRLPERNHDDEVIRELLMDTKRPVRKFRVMRRAAVAIKASNKMRPNMKKISCQQSHFHHNLESRHHFVFIHVIPLLIGLLQVDYQSKNASPFDTHPINMWIFFAATAIYCLGLSIKMDSQNHQSTYSQIITGHFILCSGALSSVSLASIFLPRLLGWRMSLPSGEKELHLERRRVGSRNMDGIGSHKVFWLDLSWIILLDHLDYTYLVVGFGSWVRKRYPE</sequence>
<comment type="caution">
    <text evidence="2">The sequence shown here is derived from an EMBL/GenBank/DDBJ whole genome shotgun (WGS) entry which is preliminary data.</text>
</comment>
<dbReference type="EMBL" id="JAFEMO010000001">
    <property type="protein sequence ID" value="KAH7576291.1"/>
    <property type="molecule type" value="Genomic_DNA"/>
</dbReference>
<reference evidence="2 3" key="1">
    <citation type="submission" date="2021-02" db="EMBL/GenBank/DDBJ databases">
        <title>Plant Genome Project.</title>
        <authorList>
            <person name="Zhang R.-G."/>
        </authorList>
    </citation>
    <scope>NUCLEOTIDE SEQUENCE [LARGE SCALE GENOMIC DNA]</scope>
    <source>
        <tissue evidence="2">Leaves</tissue>
    </source>
</reference>